<evidence type="ECO:0000313" key="2">
    <source>
        <dbReference type="Proteomes" id="UP000464718"/>
    </source>
</evidence>
<geneLocation type="plasmid" evidence="2">
    <name>pvpsd2016-3</name>
</geneLocation>
<name>A0AAX1G0K8_VIBPH</name>
<proteinExistence type="predicted"/>
<reference evidence="1 2" key="1">
    <citation type="submission" date="2018-12" db="EMBL/GenBank/DDBJ databases">
        <title>Genomic insights into the evolutionary origins and pathogenicity of five Vibrio parahaemolyticus strains isolated from the shrimp with acute hepatopancreatic necrosis disease (AHPND).</title>
        <authorList>
            <person name="Yang Q."/>
            <person name="Dong X."/>
            <person name="Xie G."/>
            <person name="Fu S."/>
            <person name="Zou P."/>
            <person name="Sun J."/>
            <person name="Wang Y."/>
            <person name="Huang J."/>
        </authorList>
    </citation>
    <scope>NUCLEOTIDE SEQUENCE [LARGE SCALE GENOMIC DNA]</scope>
    <source>
        <strain evidence="1 2">20160303005-1</strain>
        <plasmid evidence="2">pvpsd2016-3</plasmid>
    </source>
</reference>
<dbReference type="Proteomes" id="UP000464718">
    <property type="component" value="Plasmid pvpsd2016-3"/>
</dbReference>
<evidence type="ECO:0000313" key="1">
    <source>
        <dbReference type="EMBL" id="QHH13234.1"/>
    </source>
</evidence>
<dbReference type="RefSeq" id="WP_140049095.1">
    <property type="nucleotide sequence ID" value="NZ_CP034302.1"/>
</dbReference>
<organism evidence="1 2">
    <name type="scientific">Vibrio parahaemolyticus</name>
    <dbReference type="NCBI Taxonomy" id="670"/>
    <lineage>
        <taxon>Bacteria</taxon>
        <taxon>Pseudomonadati</taxon>
        <taxon>Pseudomonadota</taxon>
        <taxon>Gammaproteobacteria</taxon>
        <taxon>Vibrionales</taxon>
        <taxon>Vibrionaceae</taxon>
        <taxon>Vibrio</taxon>
    </lineage>
</organism>
<dbReference type="AlphaFoldDB" id="A0AAX1G0K8"/>
<gene>
    <name evidence="1" type="ORF">EHC69_28675</name>
</gene>
<accession>A0AAX1G0K8</accession>
<protein>
    <submittedName>
        <fullName evidence="1">Uncharacterized protein</fullName>
    </submittedName>
</protein>
<dbReference type="EMBL" id="CP034302">
    <property type="protein sequence ID" value="QHH13234.1"/>
    <property type="molecule type" value="Genomic_DNA"/>
</dbReference>
<sequence>MSKLKRCPLCNDARDFCVTTSFNLECGYCGFVIGNIKPLWQAITHPHCIVTKEDSYIGLTLDFADIR</sequence>
<keyword evidence="1" id="KW-0614">Plasmid</keyword>